<comment type="caution">
    <text evidence="1">The sequence shown here is derived from an EMBL/GenBank/DDBJ whole genome shotgun (WGS) entry which is preliminary data.</text>
</comment>
<dbReference type="AlphaFoldDB" id="A0A401GRL7"/>
<evidence type="ECO:0000313" key="1">
    <source>
        <dbReference type="EMBL" id="GBE84853.1"/>
    </source>
</evidence>
<dbReference type="OrthoDB" id="2339190at2759"/>
<evidence type="ECO:0000313" key="2">
    <source>
        <dbReference type="Proteomes" id="UP000287166"/>
    </source>
</evidence>
<name>A0A401GRL7_9APHY</name>
<dbReference type="Proteomes" id="UP000287166">
    <property type="component" value="Unassembled WGS sequence"/>
</dbReference>
<keyword evidence="2" id="KW-1185">Reference proteome</keyword>
<dbReference type="InParanoid" id="A0A401GRL7"/>
<dbReference type="EMBL" id="BFAD01000007">
    <property type="protein sequence ID" value="GBE84853.1"/>
    <property type="molecule type" value="Genomic_DNA"/>
</dbReference>
<dbReference type="STRING" id="139825.A0A401GRL7"/>
<accession>A0A401GRL7</accession>
<reference evidence="1 2" key="1">
    <citation type="journal article" date="2018" name="Sci. Rep.">
        <title>Genome sequence of the cauliflower mushroom Sparassis crispa (Hanabiratake) and its association with beneficial usage.</title>
        <authorList>
            <person name="Kiyama R."/>
            <person name="Furutani Y."/>
            <person name="Kawaguchi K."/>
            <person name="Nakanishi T."/>
        </authorList>
    </citation>
    <scope>NUCLEOTIDE SEQUENCE [LARGE SCALE GENOMIC DNA]</scope>
</reference>
<dbReference type="RefSeq" id="XP_027615766.1">
    <property type="nucleotide sequence ID" value="XM_027759965.1"/>
</dbReference>
<proteinExistence type="predicted"/>
<sequence>MRPDASTTWTAGYTAEVTWDTTNMLSGSASSTGTIFLGHLNDGSDNEHLDLDNPLADGFKMTMGQIEIEVPRVSPGNNYIVVLMGDSGNRSPTFTIQ</sequence>
<protein>
    <submittedName>
        <fullName evidence="1">Uncharacterized protein</fullName>
    </submittedName>
</protein>
<dbReference type="GeneID" id="38781770"/>
<organism evidence="1 2">
    <name type="scientific">Sparassis crispa</name>
    <dbReference type="NCBI Taxonomy" id="139825"/>
    <lineage>
        <taxon>Eukaryota</taxon>
        <taxon>Fungi</taxon>
        <taxon>Dikarya</taxon>
        <taxon>Basidiomycota</taxon>
        <taxon>Agaricomycotina</taxon>
        <taxon>Agaricomycetes</taxon>
        <taxon>Polyporales</taxon>
        <taxon>Sparassidaceae</taxon>
        <taxon>Sparassis</taxon>
    </lineage>
</organism>
<gene>
    <name evidence="1" type="ORF">SCP_0700330</name>
</gene>